<keyword evidence="1" id="KW-0808">Transferase</keyword>
<gene>
    <name evidence="1" type="ORF">ROR02_02510</name>
</gene>
<evidence type="ECO:0000313" key="2">
    <source>
        <dbReference type="Proteomes" id="UP000321567"/>
    </source>
</evidence>
<protein>
    <submittedName>
        <fullName evidence="1">Glycosyl transferase family 1</fullName>
    </submittedName>
</protein>
<keyword evidence="2" id="KW-1185">Reference proteome</keyword>
<accession>A0A512H414</accession>
<sequence>MNPAITYFVHDLADPAVSRRLHMMRAGGAEITLAGFHRCPVPPPEVAGLPARALGRTRDARLVRRIGQVIRAAVTVGHWGRCCHDARVIVARNLEMLLLAWLARWFFAPRAALVYELLDIHTLMVGRTPMGRGLRAIERVLLRSCRLVIVSSPAFIHSYLARFQAGHPPALLVENKVFPATCPGAALRPSGPPWRIGWFGNLRCRTSLDCLLEVARRTPSLIEIDLRGIIACDTLTTLPQEVADLPNVFWHGRYESRDLPEIYGRVHFCWAIDYFQSGLNSAWLLPNRLYESCLHDCQPLAVATVETGRWLEAHGLTGRLEEPLADSMVAFLAALTPADYEKQAAHLSTLDRGLFRHATSDCEAFVATLVGTTASP</sequence>
<name>A0A512H414_9PROT</name>
<dbReference type="GO" id="GO:0016740">
    <property type="term" value="F:transferase activity"/>
    <property type="evidence" value="ECO:0007669"/>
    <property type="project" value="UniProtKB-KW"/>
</dbReference>
<comment type="caution">
    <text evidence="1">The sequence shown here is derived from an EMBL/GenBank/DDBJ whole genome shotgun (WGS) entry which is preliminary data.</text>
</comment>
<dbReference type="Proteomes" id="UP000321567">
    <property type="component" value="Unassembled WGS sequence"/>
</dbReference>
<dbReference type="EMBL" id="BJZO01000004">
    <property type="protein sequence ID" value="GEO80120.1"/>
    <property type="molecule type" value="Genomic_DNA"/>
</dbReference>
<dbReference type="AlphaFoldDB" id="A0A512H414"/>
<evidence type="ECO:0000313" key="1">
    <source>
        <dbReference type="EMBL" id="GEO80120.1"/>
    </source>
</evidence>
<dbReference type="SUPFAM" id="SSF53756">
    <property type="entry name" value="UDP-Glycosyltransferase/glycogen phosphorylase"/>
    <property type="match status" value="1"/>
</dbReference>
<reference evidence="1 2" key="1">
    <citation type="submission" date="2019-07" db="EMBL/GenBank/DDBJ databases">
        <title>Whole genome shotgun sequence of Rhodospirillum oryzae NBRC 107573.</title>
        <authorList>
            <person name="Hosoyama A."/>
            <person name="Uohara A."/>
            <person name="Ohji S."/>
            <person name="Ichikawa N."/>
        </authorList>
    </citation>
    <scope>NUCLEOTIDE SEQUENCE [LARGE SCALE GENOMIC DNA]</scope>
    <source>
        <strain evidence="1 2">NBRC 107573</strain>
    </source>
</reference>
<proteinExistence type="predicted"/>
<organism evidence="1 2">
    <name type="scientific">Pararhodospirillum oryzae</name>
    <dbReference type="NCBI Taxonomy" id="478448"/>
    <lineage>
        <taxon>Bacteria</taxon>
        <taxon>Pseudomonadati</taxon>
        <taxon>Pseudomonadota</taxon>
        <taxon>Alphaproteobacteria</taxon>
        <taxon>Rhodospirillales</taxon>
        <taxon>Rhodospirillaceae</taxon>
        <taxon>Pararhodospirillum</taxon>
    </lineage>
</organism>